<dbReference type="NCBIfam" id="NF008400">
    <property type="entry name" value="PRK11199.1"/>
    <property type="match status" value="1"/>
</dbReference>
<sequence length="380" mass="42743">MSEPSSVELDRIRDRIDEVDQELLTLLRRRLNLVGEVGAIKHKQGLPIYAPAREAAMLMKRRSEAQAMGVPPQLIEDLLRRMMRESYASENDVGFKCINPDVGPVVIVGGNGKLGSLFSQLFRLSGYEVRILDKNDWDRADELLSDAGVVVVTVPINHTAEVIEQLPRLPKECVLLDLTSIKQAPLAAMLANHAGPVVGLHPMFGPDVSSLAKQVVVVCHGRFEEKYQWLLEQIRIWGARLHEASAAEHDQAMQLVQAMRHFTAFVYGSHLRRERADLDQLLQFSSPIYRLELAMVGRLFAQDAKLYGDIIFSQPDTLARARHYMDRYQEALSLLEAGDQEGFEALFDDIADWFGDFATQFRNESGNMLLSANDNRSETG</sequence>
<proteinExistence type="inferred from homology"/>
<evidence type="ECO:0000313" key="19">
    <source>
        <dbReference type="EMBL" id="TKB55323.1"/>
    </source>
</evidence>
<comment type="caution">
    <text evidence="19">The sequence shown here is derived from an EMBL/GenBank/DDBJ whole genome shotgun (WGS) entry which is preliminary data.</text>
</comment>
<evidence type="ECO:0000313" key="20">
    <source>
        <dbReference type="Proteomes" id="UP000305675"/>
    </source>
</evidence>
<dbReference type="Pfam" id="PF02153">
    <property type="entry name" value="PDH_N"/>
    <property type="match status" value="1"/>
</dbReference>
<evidence type="ECO:0000259" key="17">
    <source>
        <dbReference type="PROSITE" id="PS51168"/>
    </source>
</evidence>
<evidence type="ECO:0000256" key="15">
    <source>
        <dbReference type="ARBA" id="ARBA00074179"/>
    </source>
</evidence>
<dbReference type="InterPro" id="IPR002701">
    <property type="entry name" value="CM_II_prokaryot"/>
</dbReference>
<dbReference type="SUPFAM" id="SSF51735">
    <property type="entry name" value="NAD(P)-binding Rossmann-fold domains"/>
    <property type="match status" value="1"/>
</dbReference>
<dbReference type="InterPro" id="IPR003099">
    <property type="entry name" value="Prephen_DH"/>
</dbReference>
<comment type="subcellular location">
    <subcellularLocation>
        <location evidence="2 16">Cytoplasm</location>
    </subcellularLocation>
</comment>
<evidence type="ECO:0000256" key="8">
    <source>
        <dbReference type="ARBA" id="ARBA00023002"/>
    </source>
</evidence>
<dbReference type="InterPro" id="IPR046825">
    <property type="entry name" value="PDH_C"/>
</dbReference>
<keyword evidence="6 16" id="KW-0827">Tyrosine biosynthesis</keyword>
<keyword evidence="10 16" id="KW-0057">Aromatic amino acid biosynthesis</keyword>
<comment type="similarity">
    <text evidence="14">In the C-terminal section; belongs to the prephenate/arogenate dehydrogenase family.</text>
</comment>
<dbReference type="PIRSF" id="PIRSF001499">
    <property type="entry name" value="Chor_mut_pdh_Tpr"/>
    <property type="match status" value="1"/>
</dbReference>
<dbReference type="PANTHER" id="PTHR21363">
    <property type="entry name" value="PREPHENATE DEHYDROGENASE"/>
    <property type="match status" value="1"/>
</dbReference>
<dbReference type="UniPathway" id="UPA00122">
    <property type="reaction ID" value="UER00961"/>
</dbReference>
<evidence type="ECO:0000256" key="3">
    <source>
        <dbReference type="ARBA" id="ARBA00004817"/>
    </source>
</evidence>
<comment type="catalytic activity">
    <reaction evidence="1">
        <text>chorismate = prephenate</text>
        <dbReference type="Rhea" id="RHEA:13897"/>
        <dbReference type="ChEBI" id="CHEBI:29748"/>
        <dbReference type="ChEBI" id="CHEBI:29934"/>
        <dbReference type="EC" id="5.4.99.5"/>
    </reaction>
</comment>
<protein>
    <recommendedName>
        <fullName evidence="15 16">T-protein</fullName>
    </recommendedName>
</protein>
<dbReference type="UniPathway" id="UPA00120">
    <property type="reaction ID" value="UER00203"/>
</dbReference>
<dbReference type="PANTHER" id="PTHR21363:SF0">
    <property type="entry name" value="PREPHENATE DEHYDROGENASE [NADP(+)]"/>
    <property type="match status" value="1"/>
</dbReference>
<dbReference type="Gene3D" id="1.10.3660.10">
    <property type="entry name" value="6-phosphogluconate dehydrogenase C-terminal like domain"/>
    <property type="match status" value="1"/>
</dbReference>
<dbReference type="GO" id="GO:0006571">
    <property type="term" value="P:tyrosine biosynthetic process"/>
    <property type="evidence" value="ECO:0007669"/>
    <property type="project" value="UniProtKB-UniPathway"/>
</dbReference>
<evidence type="ECO:0000256" key="14">
    <source>
        <dbReference type="ARBA" id="ARBA00061334"/>
    </source>
</evidence>
<dbReference type="Gene3D" id="3.40.50.720">
    <property type="entry name" value="NAD(P)-binding Rossmann-like Domain"/>
    <property type="match status" value="1"/>
</dbReference>
<dbReference type="EMBL" id="SWCJ01000005">
    <property type="protein sequence ID" value="TKB55323.1"/>
    <property type="molecule type" value="Genomic_DNA"/>
</dbReference>
<dbReference type="PROSITE" id="PS51168">
    <property type="entry name" value="CHORISMATE_MUT_2"/>
    <property type="match status" value="1"/>
</dbReference>
<comment type="catalytic activity">
    <reaction evidence="13">
        <text>prephenate + NAD(+) = 3-(4-hydroxyphenyl)pyruvate + CO2 + NADH</text>
        <dbReference type="Rhea" id="RHEA:13869"/>
        <dbReference type="ChEBI" id="CHEBI:16526"/>
        <dbReference type="ChEBI" id="CHEBI:29934"/>
        <dbReference type="ChEBI" id="CHEBI:36242"/>
        <dbReference type="ChEBI" id="CHEBI:57540"/>
        <dbReference type="ChEBI" id="CHEBI:57945"/>
        <dbReference type="EC" id="1.3.1.12"/>
    </reaction>
</comment>
<dbReference type="InterPro" id="IPR008927">
    <property type="entry name" value="6-PGluconate_DH-like_C_sf"/>
</dbReference>
<dbReference type="FunFam" id="3.40.50.720:FF:000170">
    <property type="entry name" value="T-protein"/>
    <property type="match status" value="1"/>
</dbReference>
<evidence type="ECO:0000256" key="6">
    <source>
        <dbReference type="ARBA" id="ARBA00022498"/>
    </source>
</evidence>
<keyword evidence="5 16" id="KW-0963">Cytoplasm</keyword>
<dbReference type="InterPro" id="IPR011277">
    <property type="entry name" value="CM_T"/>
</dbReference>
<evidence type="ECO:0000259" key="18">
    <source>
        <dbReference type="PROSITE" id="PS51176"/>
    </source>
</evidence>
<dbReference type="SMART" id="SM00830">
    <property type="entry name" value="CM_2"/>
    <property type="match status" value="1"/>
</dbReference>
<evidence type="ECO:0000256" key="16">
    <source>
        <dbReference type="PIRNR" id="PIRNR001499"/>
    </source>
</evidence>
<organism evidence="19 20">
    <name type="scientific">Ferrimonas aestuarii</name>
    <dbReference type="NCBI Taxonomy" id="2569539"/>
    <lineage>
        <taxon>Bacteria</taxon>
        <taxon>Pseudomonadati</taxon>
        <taxon>Pseudomonadota</taxon>
        <taxon>Gammaproteobacteria</taxon>
        <taxon>Alteromonadales</taxon>
        <taxon>Ferrimonadaceae</taxon>
        <taxon>Ferrimonas</taxon>
    </lineage>
</organism>
<dbReference type="InterPro" id="IPR036979">
    <property type="entry name" value="CM_dom_sf"/>
</dbReference>
<evidence type="ECO:0000256" key="1">
    <source>
        <dbReference type="ARBA" id="ARBA00000824"/>
    </source>
</evidence>
<dbReference type="Pfam" id="PF20463">
    <property type="entry name" value="PDH_C"/>
    <property type="match status" value="1"/>
</dbReference>
<evidence type="ECO:0000256" key="11">
    <source>
        <dbReference type="ARBA" id="ARBA00023235"/>
    </source>
</evidence>
<evidence type="ECO:0000256" key="9">
    <source>
        <dbReference type="ARBA" id="ARBA00023027"/>
    </source>
</evidence>
<dbReference type="Proteomes" id="UP000305675">
    <property type="component" value="Unassembled WGS sequence"/>
</dbReference>
<dbReference type="GO" id="GO:0004106">
    <property type="term" value="F:chorismate mutase activity"/>
    <property type="evidence" value="ECO:0007669"/>
    <property type="project" value="UniProtKB-EC"/>
</dbReference>
<evidence type="ECO:0000256" key="2">
    <source>
        <dbReference type="ARBA" id="ARBA00004496"/>
    </source>
</evidence>
<name>A0A4U1BN35_9GAMM</name>
<dbReference type="InterPro" id="IPR036291">
    <property type="entry name" value="NAD(P)-bd_dom_sf"/>
</dbReference>
<dbReference type="PROSITE" id="PS51176">
    <property type="entry name" value="PDH_ADH"/>
    <property type="match status" value="1"/>
</dbReference>
<dbReference type="InterPro" id="IPR036263">
    <property type="entry name" value="Chorismate_II_sf"/>
</dbReference>
<dbReference type="GO" id="GO:0004665">
    <property type="term" value="F:prephenate dehydrogenase (NADP+) activity"/>
    <property type="evidence" value="ECO:0007669"/>
    <property type="project" value="InterPro"/>
</dbReference>
<feature type="domain" description="Prephenate/arogenate dehydrogenase" evidence="18">
    <location>
        <begin position="103"/>
        <end position="365"/>
    </location>
</feature>
<keyword evidence="11 16" id="KW-0413">Isomerase</keyword>
<dbReference type="SUPFAM" id="SSF48600">
    <property type="entry name" value="Chorismate mutase II"/>
    <property type="match status" value="1"/>
</dbReference>
<keyword evidence="12" id="KW-0511">Multifunctional enzyme</keyword>
<dbReference type="Gene3D" id="1.20.59.10">
    <property type="entry name" value="Chorismate mutase"/>
    <property type="match status" value="1"/>
</dbReference>
<keyword evidence="9 16" id="KW-0520">NAD</keyword>
<dbReference type="RefSeq" id="WP_136863080.1">
    <property type="nucleotide sequence ID" value="NZ_SWCJ01000005.1"/>
</dbReference>
<comment type="pathway">
    <text evidence="3 16">Metabolic intermediate biosynthesis; prephenate biosynthesis; prephenate from chorismate: step 1/1.</text>
</comment>
<gene>
    <name evidence="19" type="primary">tyrA</name>
    <name evidence="19" type="ORF">FCL42_08990</name>
</gene>
<keyword evidence="7 16" id="KW-0028">Amino-acid biosynthesis</keyword>
<reference evidence="19 20" key="1">
    <citation type="submission" date="2019-04" db="EMBL/GenBank/DDBJ databases">
        <authorList>
            <person name="Hwang J.C."/>
        </authorList>
    </citation>
    <scope>NUCLEOTIDE SEQUENCE [LARGE SCALE GENOMIC DNA]</scope>
    <source>
        <strain evidence="19 20">IMCC35002</strain>
    </source>
</reference>
<dbReference type="SUPFAM" id="SSF48179">
    <property type="entry name" value="6-phosphogluconate dehydrogenase C-terminal domain-like"/>
    <property type="match status" value="1"/>
</dbReference>
<feature type="domain" description="Chorismate mutase" evidence="17">
    <location>
        <begin position="3"/>
        <end position="94"/>
    </location>
</feature>
<accession>A0A4U1BN35</accession>
<evidence type="ECO:0000256" key="10">
    <source>
        <dbReference type="ARBA" id="ARBA00023141"/>
    </source>
</evidence>
<evidence type="ECO:0000256" key="7">
    <source>
        <dbReference type="ARBA" id="ARBA00022605"/>
    </source>
</evidence>
<dbReference type="GO" id="GO:0070403">
    <property type="term" value="F:NAD+ binding"/>
    <property type="evidence" value="ECO:0007669"/>
    <property type="project" value="InterPro"/>
</dbReference>
<comment type="pathway">
    <text evidence="4 16">Amino-acid biosynthesis; L-tyrosine biosynthesis; (4-hydroxyphenyl)pyruvate from prephenate (NAD(+) route): step 1/1.</text>
</comment>
<evidence type="ECO:0000256" key="5">
    <source>
        <dbReference type="ARBA" id="ARBA00022490"/>
    </source>
</evidence>
<dbReference type="GO" id="GO:0005737">
    <property type="term" value="C:cytoplasm"/>
    <property type="evidence" value="ECO:0007669"/>
    <property type="project" value="UniProtKB-SubCell"/>
</dbReference>
<dbReference type="AlphaFoldDB" id="A0A4U1BN35"/>
<evidence type="ECO:0000256" key="4">
    <source>
        <dbReference type="ARBA" id="ARBA00005067"/>
    </source>
</evidence>
<dbReference type="InterPro" id="IPR050812">
    <property type="entry name" value="Preph/Arog_dehydrog"/>
</dbReference>
<dbReference type="Pfam" id="PF01817">
    <property type="entry name" value="CM_2"/>
    <property type="match status" value="1"/>
</dbReference>
<dbReference type="GO" id="GO:0046417">
    <property type="term" value="P:chorismate metabolic process"/>
    <property type="evidence" value="ECO:0007669"/>
    <property type="project" value="InterPro"/>
</dbReference>
<dbReference type="InterPro" id="IPR008244">
    <property type="entry name" value="Chor_mut/prephenate_DH_T"/>
</dbReference>
<dbReference type="GO" id="GO:0008977">
    <property type="term" value="F:prephenate dehydrogenase (NAD+) activity"/>
    <property type="evidence" value="ECO:0007669"/>
    <property type="project" value="UniProtKB-EC"/>
</dbReference>
<evidence type="ECO:0000256" key="12">
    <source>
        <dbReference type="ARBA" id="ARBA00023268"/>
    </source>
</evidence>
<keyword evidence="20" id="KW-1185">Reference proteome</keyword>
<dbReference type="NCBIfam" id="TIGR01799">
    <property type="entry name" value="CM_T"/>
    <property type="match status" value="1"/>
</dbReference>
<keyword evidence="8 16" id="KW-0560">Oxidoreductase</keyword>
<evidence type="ECO:0000256" key="13">
    <source>
        <dbReference type="ARBA" id="ARBA00049260"/>
    </source>
</evidence>
<dbReference type="InterPro" id="IPR046826">
    <property type="entry name" value="PDH_N"/>
</dbReference>
<dbReference type="OrthoDB" id="6198144at2"/>